<name>A0A923N0I3_9FLAO</name>
<dbReference type="Gene3D" id="3.40.50.300">
    <property type="entry name" value="P-loop containing nucleotide triphosphate hydrolases"/>
    <property type="match status" value="1"/>
</dbReference>
<comment type="domain">
    <text evidence="9">Has 3 domains, the large (RuvB-L) and small ATPase (RuvB-S) domains and the C-terminal head (RuvB-H) domain. The head domain binds DNA, while the ATPase domains jointly bind ATP, ADP or are empty depending on the state of the subunit in the translocation cycle. During a single DNA translocation step the structure of each domain remains the same, but their relative positions change.</text>
</comment>
<evidence type="ECO:0000313" key="12">
    <source>
        <dbReference type="Proteomes" id="UP000641454"/>
    </source>
</evidence>
<keyword evidence="8 9" id="KW-0234">DNA repair</keyword>
<keyword evidence="2 9" id="KW-0547">Nucleotide-binding</keyword>
<dbReference type="EMBL" id="JACRUL010000029">
    <property type="protein sequence ID" value="MBC5845136.1"/>
    <property type="molecule type" value="Genomic_DNA"/>
</dbReference>
<dbReference type="Proteomes" id="UP000641454">
    <property type="component" value="Unassembled WGS sequence"/>
</dbReference>
<dbReference type="InterPro" id="IPR041445">
    <property type="entry name" value="AAA_lid_4"/>
</dbReference>
<dbReference type="Pfam" id="PF05491">
    <property type="entry name" value="WHD_RuvB"/>
    <property type="match status" value="1"/>
</dbReference>
<dbReference type="GO" id="GO:0000400">
    <property type="term" value="F:four-way junction DNA binding"/>
    <property type="evidence" value="ECO:0007669"/>
    <property type="project" value="UniProtKB-UniRule"/>
</dbReference>
<keyword evidence="5 9" id="KW-0067">ATP-binding</keyword>
<dbReference type="PANTHER" id="PTHR42848">
    <property type="match status" value="1"/>
</dbReference>
<dbReference type="InterPro" id="IPR008824">
    <property type="entry name" value="RuvB-like_N"/>
</dbReference>
<evidence type="ECO:0000256" key="8">
    <source>
        <dbReference type="ARBA" id="ARBA00023204"/>
    </source>
</evidence>
<gene>
    <name evidence="9 11" type="primary">ruvB</name>
    <name evidence="11" type="ORF">H8R25_11885</name>
</gene>
<keyword evidence="3 9" id="KW-0227">DNA damage</keyword>
<dbReference type="GO" id="GO:0005737">
    <property type="term" value="C:cytoplasm"/>
    <property type="evidence" value="ECO:0007669"/>
    <property type="project" value="UniProtKB-SubCell"/>
</dbReference>
<dbReference type="HAMAP" id="MF_00016">
    <property type="entry name" value="DNA_HJ_migration_RuvB"/>
    <property type="match status" value="1"/>
</dbReference>
<evidence type="ECO:0000256" key="5">
    <source>
        <dbReference type="ARBA" id="ARBA00022840"/>
    </source>
</evidence>
<keyword evidence="4 9" id="KW-0378">Hydrolase</keyword>
<dbReference type="Pfam" id="PF17864">
    <property type="entry name" value="AAA_lid_4"/>
    <property type="match status" value="1"/>
</dbReference>
<dbReference type="SUPFAM" id="SSF46785">
    <property type="entry name" value="Winged helix' DNA-binding domain"/>
    <property type="match status" value="1"/>
</dbReference>
<organism evidence="11 12">
    <name type="scientific">Flavobacterium muglaense</name>
    <dbReference type="NCBI Taxonomy" id="2764716"/>
    <lineage>
        <taxon>Bacteria</taxon>
        <taxon>Pseudomonadati</taxon>
        <taxon>Bacteroidota</taxon>
        <taxon>Flavobacteriia</taxon>
        <taxon>Flavobacteriales</taxon>
        <taxon>Flavobacteriaceae</taxon>
        <taxon>Flavobacterium</taxon>
    </lineage>
</organism>
<sequence>MNENLDPTTNGYNSEEFDLEKKLRPLSFDDFAGQDQVLENLKVFVQAANQRNEALDHTLFHGPPGLGKTTLANILANELEVGIKITSGPVLDKPGDLAGLLTNLEERDVLFIDEIHRLSPIVEEYLYSAMEDFKIDIMIESGPNARTVQINLNPFTLIGATTRSGLLTAPMRARFGISSRLQYYTKELLTTIVERSSSILKMPISLDAAIEIAGRSRGTPRIANALLRRVRDFAQIKGNGTIDVEIARYALKALNVDAHGLDEMDNKILNTIIDKFKGGPVGLSTLATAVSESSETVEEVYEPFLIQEGFIMRTPRGREVTDKAYKHLGKIKTNIQGGLF</sequence>
<evidence type="ECO:0000256" key="7">
    <source>
        <dbReference type="ARBA" id="ARBA00023172"/>
    </source>
</evidence>
<dbReference type="NCBIfam" id="NF000868">
    <property type="entry name" value="PRK00080.1"/>
    <property type="match status" value="1"/>
</dbReference>
<dbReference type="InterPro" id="IPR004605">
    <property type="entry name" value="DNA_helicase_Holl-junc_RuvB"/>
</dbReference>
<dbReference type="InterPro" id="IPR036390">
    <property type="entry name" value="WH_DNA-bd_sf"/>
</dbReference>
<dbReference type="GO" id="GO:0016787">
    <property type="term" value="F:hydrolase activity"/>
    <property type="evidence" value="ECO:0007669"/>
    <property type="project" value="UniProtKB-KW"/>
</dbReference>
<evidence type="ECO:0000256" key="6">
    <source>
        <dbReference type="ARBA" id="ARBA00023125"/>
    </source>
</evidence>
<dbReference type="GO" id="GO:0005524">
    <property type="term" value="F:ATP binding"/>
    <property type="evidence" value="ECO:0007669"/>
    <property type="project" value="UniProtKB-UniRule"/>
</dbReference>
<dbReference type="Pfam" id="PF05496">
    <property type="entry name" value="RuvB_N"/>
    <property type="match status" value="1"/>
</dbReference>
<dbReference type="GO" id="GO:0006281">
    <property type="term" value="P:DNA repair"/>
    <property type="evidence" value="ECO:0007669"/>
    <property type="project" value="UniProtKB-UniRule"/>
</dbReference>
<dbReference type="GO" id="GO:0006310">
    <property type="term" value="P:DNA recombination"/>
    <property type="evidence" value="ECO:0007669"/>
    <property type="project" value="UniProtKB-UniRule"/>
</dbReference>
<feature type="binding site" evidence="9">
    <location>
        <position position="68"/>
    </location>
    <ligand>
        <name>ATP</name>
        <dbReference type="ChEBI" id="CHEBI:30616"/>
    </ligand>
</feature>
<dbReference type="Gene3D" id="1.10.8.60">
    <property type="match status" value="1"/>
</dbReference>
<comment type="caution">
    <text evidence="9">Lacks conserved residue(s) required for the propagation of feature annotation.</text>
</comment>
<dbReference type="InterPro" id="IPR003593">
    <property type="entry name" value="AAA+_ATPase"/>
</dbReference>
<dbReference type="SMART" id="SM00382">
    <property type="entry name" value="AAA"/>
    <property type="match status" value="1"/>
</dbReference>
<evidence type="ECO:0000256" key="3">
    <source>
        <dbReference type="ARBA" id="ARBA00022763"/>
    </source>
</evidence>
<feature type="binding site" evidence="9">
    <location>
        <position position="24"/>
    </location>
    <ligand>
        <name>ATP</name>
        <dbReference type="ChEBI" id="CHEBI:30616"/>
    </ligand>
</feature>
<evidence type="ECO:0000256" key="4">
    <source>
        <dbReference type="ARBA" id="ARBA00022801"/>
    </source>
</evidence>
<dbReference type="AlphaFoldDB" id="A0A923N0I3"/>
<feature type="binding site" evidence="9">
    <location>
        <position position="23"/>
    </location>
    <ligand>
        <name>ATP</name>
        <dbReference type="ChEBI" id="CHEBI:30616"/>
    </ligand>
</feature>
<protein>
    <recommendedName>
        <fullName evidence="9">Holliday junction branch migration complex subunit RuvB</fullName>
        <ecNumber evidence="9">3.6.4.-</ecNumber>
    </recommendedName>
</protein>
<feature type="binding site" evidence="9">
    <location>
        <position position="184"/>
    </location>
    <ligand>
        <name>ATP</name>
        <dbReference type="ChEBI" id="CHEBI:30616"/>
    </ligand>
</feature>
<comment type="similarity">
    <text evidence="9">Belongs to the RuvB family.</text>
</comment>
<feature type="binding site" evidence="9">
    <location>
        <position position="174"/>
    </location>
    <ligand>
        <name>ATP</name>
        <dbReference type="ChEBI" id="CHEBI:30616"/>
    </ligand>
</feature>
<feature type="binding site" evidence="9">
    <location>
        <position position="313"/>
    </location>
    <ligand>
        <name>DNA</name>
        <dbReference type="ChEBI" id="CHEBI:16991"/>
    </ligand>
</feature>
<feature type="region of interest" description="Small ATPAse domain (RuvB-S)" evidence="9">
    <location>
        <begin position="185"/>
        <end position="255"/>
    </location>
</feature>
<dbReference type="GO" id="GO:0048476">
    <property type="term" value="C:Holliday junction resolvase complex"/>
    <property type="evidence" value="ECO:0007669"/>
    <property type="project" value="UniProtKB-UniRule"/>
</dbReference>
<comment type="function">
    <text evidence="9">The RuvA-RuvB-RuvC complex processes Holliday junction (HJ) DNA during genetic recombination and DNA repair, while the RuvA-RuvB complex plays an important role in the rescue of blocked DNA replication forks via replication fork reversal (RFR). RuvA specifically binds to HJ cruciform DNA, conferring on it an open structure. The RuvB hexamer acts as an ATP-dependent pump, pulling dsDNA into and through the RuvAB complex. RuvB forms 2 homohexamers on either side of HJ DNA bound by 1 or 2 RuvA tetramers; 4 subunits per hexamer contact DNA at a time. Coordinated motions by a converter formed by DNA-disengaged RuvB subunits stimulates ATP hydrolysis and nucleotide exchange. Immobilization of the converter enables RuvB to convert the ATP-contained energy into a lever motion, pulling 2 nucleotides of DNA out of the RuvA tetramer per ATP hydrolyzed, thus driving DNA branch migration. The RuvB motors rotate together with the DNA substrate, which together with the progressing nucleotide cycle form the mechanistic basis for DNA recombination by continuous HJ branch migration. Branch migration allows RuvC to scan DNA until it finds its consensus sequence, where it cleaves and resolves cruciform DNA.</text>
</comment>
<dbReference type="RefSeq" id="WP_187019314.1">
    <property type="nucleotide sequence ID" value="NZ_JACRUK010000029.1"/>
</dbReference>
<dbReference type="InterPro" id="IPR027417">
    <property type="entry name" value="P-loop_NTPase"/>
</dbReference>
<evidence type="ECO:0000256" key="9">
    <source>
        <dbReference type="HAMAP-Rule" id="MF_00016"/>
    </source>
</evidence>
<evidence type="ECO:0000256" key="2">
    <source>
        <dbReference type="ARBA" id="ARBA00022741"/>
    </source>
</evidence>
<feature type="binding site" evidence="9">
    <location>
        <position position="69"/>
    </location>
    <ligand>
        <name>ATP</name>
        <dbReference type="ChEBI" id="CHEBI:30616"/>
    </ligand>
</feature>
<feature type="binding site" evidence="9">
    <location>
        <position position="221"/>
    </location>
    <ligand>
        <name>ATP</name>
        <dbReference type="ChEBI" id="CHEBI:30616"/>
    </ligand>
</feature>
<accession>A0A923N0I3</accession>
<dbReference type="EC" id="3.6.4.-" evidence="9"/>
<feature type="binding site" evidence="9">
    <location>
        <position position="69"/>
    </location>
    <ligand>
        <name>Mg(2+)</name>
        <dbReference type="ChEBI" id="CHEBI:18420"/>
    </ligand>
</feature>
<feature type="domain" description="AAA+ ATPase" evidence="10">
    <location>
        <begin position="54"/>
        <end position="188"/>
    </location>
</feature>
<dbReference type="CDD" id="cd00009">
    <property type="entry name" value="AAA"/>
    <property type="match status" value="1"/>
</dbReference>
<dbReference type="InterPro" id="IPR008823">
    <property type="entry name" value="RuvB_wg_C"/>
</dbReference>
<feature type="binding site" evidence="9">
    <location>
        <position position="70"/>
    </location>
    <ligand>
        <name>ATP</name>
        <dbReference type="ChEBI" id="CHEBI:30616"/>
    </ligand>
</feature>
<dbReference type="GO" id="GO:0009378">
    <property type="term" value="F:four-way junction helicase activity"/>
    <property type="evidence" value="ECO:0007669"/>
    <property type="project" value="InterPro"/>
</dbReference>
<evidence type="ECO:0000259" key="10">
    <source>
        <dbReference type="SMART" id="SM00382"/>
    </source>
</evidence>
<keyword evidence="7 9" id="KW-0233">DNA recombination</keyword>
<evidence type="ECO:0000313" key="11">
    <source>
        <dbReference type="EMBL" id="MBC5845136.1"/>
    </source>
</evidence>
<keyword evidence="1 9" id="KW-0963">Cytoplasm</keyword>
<reference evidence="11 12" key="1">
    <citation type="submission" date="2020-08" db="EMBL/GenBank/DDBJ databases">
        <title>Description of novel Flavobacterium F-392 isolate.</title>
        <authorList>
            <person name="Saticioglu I.B."/>
            <person name="Duman M."/>
            <person name="Altun S."/>
        </authorList>
    </citation>
    <scope>NUCLEOTIDE SEQUENCE [LARGE SCALE GENOMIC DNA]</scope>
    <source>
        <strain evidence="11 12">F-392</strain>
    </source>
</reference>
<dbReference type="InterPro" id="IPR036388">
    <property type="entry name" value="WH-like_DNA-bd_sf"/>
</dbReference>
<feature type="binding site" evidence="9">
    <location>
        <position position="65"/>
    </location>
    <ligand>
        <name>ATP</name>
        <dbReference type="ChEBI" id="CHEBI:30616"/>
    </ligand>
</feature>
<keyword evidence="6 9" id="KW-0238">DNA-binding</keyword>
<dbReference type="SUPFAM" id="SSF52540">
    <property type="entry name" value="P-loop containing nucleoside triphosphate hydrolases"/>
    <property type="match status" value="1"/>
</dbReference>
<comment type="catalytic activity">
    <reaction evidence="9">
        <text>ATP + H2O = ADP + phosphate + H(+)</text>
        <dbReference type="Rhea" id="RHEA:13065"/>
        <dbReference type="ChEBI" id="CHEBI:15377"/>
        <dbReference type="ChEBI" id="CHEBI:15378"/>
        <dbReference type="ChEBI" id="CHEBI:30616"/>
        <dbReference type="ChEBI" id="CHEBI:43474"/>
        <dbReference type="ChEBI" id="CHEBI:456216"/>
    </reaction>
</comment>
<feature type="binding site" evidence="9">
    <location>
        <begin position="131"/>
        <end position="133"/>
    </location>
    <ligand>
        <name>ATP</name>
        <dbReference type="ChEBI" id="CHEBI:30616"/>
    </ligand>
</feature>
<feature type="binding site" evidence="9">
    <location>
        <position position="318"/>
    </location>
    <ligand>
        <name>DNA</name>
        <dbReference type="ChEBI" id="CHEBI:16991"/>
    </ligand>
</feature>
<dbReference type="Gene3D" id="1.10.10.10">
    <property type="entry name" value="Winged helix-like DNA-binding domain superfamily/Winged helix DNA-binding domain"/>
    <property type="match status" value="1"/>
</dbReference>
<comment type="caution">
    <text evidence="11">The sequence shown here is derived from an EMBL/GenBank/DDBJ whole genome shotgun (WGS) entry which is preliminary data.</text>
</comment>
<keyword evidence="12" id="KW-1185">Reference proteome</keyword>
<dbReference type="PANTHER" id="PTHR42848:SF1">
    <property type="entry name" value="HOLLIDAY JUNCTION BRANCH MIGRATION COMPLEX SUBUNIT RUVB"/>
    <property type="match status" value="1"/>
</dbReference>
<keyword evidence="11" id="KW-0347">Helicase</keyword>
<feature type="region of interest" description="Head domain (RuvB-H)" evidence="9">
    <location>
        <begin position="258"/>
        <end position="340"/>
    </location>
</feature>
<evidence type="ECO:0000256" key="1">
    <source>
        <dbReference type="ARBA" id="ARBA00022490"/>
    </source>
</evidence>
<comment type="subcellular location">
    <subcellularLocation>
        <location evidence="9">Cytoplasm</location>
    </subcellularLocation>
</comment>
<comment type="subunit">
    <text evidence="9">Homohexamer. Forms an RuvA(8)-RuvB(12)-Holliday junction (HJ) complex. HJ DNA is sandwiched between 2 RuvA tetramers; dsDNA enters through RuvA and exits via RuvB. An RuvB hexamer assembles on each DNA strand where it exits the tetramer. Each RuvB hexamer is contacted by two RuvA subunits (via domain III) on 2 adjacent RuvB subunits; this complex drives branch migration. In the full resolvosome a probable DNA-RuvA(4)-RuvB(12)-RuvC(2) complex forms which resolves the HJ.</text>
</comment>
<proteinExistence type="inferred from homology"/>
<dbReference type="NCBIfam" id="TIGR00635">
    <property type="entry name" value="ruvB"/>
    <property type="match status" value="1"/>
</dbReference>